<protein>
    <submittedName>
        <fullName evidence="4">Calcium-binding protein</fullName>
    </submittedName>
</protein>
<sequence>MVEAQGKLLLNGTVIVDTGNDVRVEVELNGQNYLANVNGEAWELEIEATTLALQQGENSLKLKATATSASGLEASSELVHIYDVDTLIVDPLIQLEPITGDDIIQYAESKQATTTIRGNVVNVEHSAAKAGDIVEIKVGNTVNHNVLKDDGNGGLTFEVEVGTIALINHAAEGISIALATSDDSGNTLTTAASHNYRVEQRDIRIELTSIAEDDIINRVESQGEIDIVGSVANGEEGDSIEIYCSCPECETGWKLIQEARLRESGDFSLTVNGELLSQTGDKAPTIKAVYKNDPSVENSRNYTVDTELSVPQTTLTIAGDNKINTLTESGNITIAGQLSQIDSDVTELDVVVTINGKQYSATINEEKSAWTLIQSGAELAQLDDKSVSVKVTVKDQAGNSEENSANQVYTVTSSKEAPVIIFDSVTGDDFISQPEVEAGLTFSGRVENGIAGQTMQVGYVFAQVRPWSFVWKDVVIQDDLTFKVSYTAEESAIIAHADNRWGTNWNNQKFPLYRIGAKYSADYGDGVPVVATGSAIMPDGNGGTNNVVYRQYFNAVFEPLLQLELDPIGNEGILNAEMEQSGVVKLTGYFHSGYNGHNNAFADRAESASVSINGVVYEGKITGNPLYHSNSNAKIAVEFEVPFVALQTALTEGKGAIVLDAIVKDGYGNVKAIQSDTENYTIDITAPELSVHIEPISSDSMINLAESRQDLTISGSLAYDKADVKAGSVEVILEFDGKEYVAEVNEDTQTWSYTFPAKPTILLAANEGQFDIAVKASAKDVAHNVANAESNVNFTVDLTLPAVQITLNPIAENGVLDVDKAGESVMVSGQVSGEFYQNDKVTLIVNGQTYHTEITDSTGQFSVAVKTSDLTENTVPAILATVVTQDPAGNSADAQATISYDVVKGDIQIEIVSVAGIDNFINVTEARAEKTVIQGKISGSAASPSSVVLISLNGKDVVATVKDDLTFSAEITTSELVNNKGYLVKGSVTGSNAAHASTAQSYTVSPDALAKVDITEINSNFAAYSELGGMMTITGKVELSGLFKRGMNASAVSSFKVLIGENSYTASLDYKTQTFELKMPVAEVAAMDGSAISFDFGTTSNVFTPASDDRGYWFRRHNNTEVTYDSLTLTGDYVVDNGNGSYSIKVPNEQMATISGKVSGLVPKAGDIVEIELGGKLYQAEVQANNTFNVNVPAALLAENNEKVVTATLITTDLANNTIQVSDIEAYLTPENVSSDYVQPLHADIPADKRKYNHLEQENPEEFNYPYFMDMFRGASYGYNHYSKVPFGGGENAVIKYHFVSADEGNEQYASKMRDGAIAGTYLDLDDEHKELLHQIFAKFDEYVNVKFEYSNDFILDSTGINISKGKHPNTAASAFATQGVDLIFNAHGGGGVYWGNTGWSAYISIHELTHNFGYNHTSLYFTDEKRDTTFGGMGAGSIEDTTLLSYMSYNYGDKTAFAVTGYDLAAMHYRYGVNPNTRAGDDVYSFQRFADAEDFGGIYIWDGNGVDTFDASMENDKVYINLKPGSWIYRGTQEKMLTIKSATKYNAVEWFADELDPNAKVLESDTRTVKEFVEGQAFIGYGTQIENAIGSDYDDILIGNEADNNLLGGKGNDVLKGGKGNDYLDGGAGNDEMHGGEGNDIYVVDSAGDKVIELVNEGTDTVISFIDYTLGDHVENLTLMGTTATIATGNELDNTLVANNIGNNLNGGAGNDRLIGGLGADTLTGGDGNDTFVFNTALNGNVDTIVDFSEGDKIELSKAVFSAIDSVENVMNYIKYDKSNGELSYQESSNVDAVHFATVQSLYALDQNHFTLV</sequence>
<dbReference type="NCBIfam" id="NF033510">
    <property type="entry name" value="Ca_tandemer"/>
    <property type="match status" value="4"/>
</dbReference>
<organism evidence="4 5">
    <name type="scientific">Bibersteinia trehalosi</name>
    <name type="common">Pasteurella trehalosi</name>
    <dbReference type="NCBI Taxonomy" id="47735"/>
    <lineage>
        <taxon>Bacteria</taxon>
        <taxon>Pseudomonadati</taxon>
        <taxon>Pseudomonadota</taxon>
        <taxon>Gammaproteobacteria</taxon>
        <taxon>Pasteurellales</taxon>
        <taxon>Pasteurellaceae</taxon>
        <taxon>Bibersteinia</taxon>
    </lineage>
</organism>
<accession>A0A426FF43</accession>
<dbReference type="Proteomes" id="UP000276010">
    <property type="component" value="Unassembled WGS sequence"/>
</dbReference>
<dbReference type="Gene3D" id="2.60.40.10">
    <property type="entry name" value="Immunoglobulins"/>
    <property type="match status" value="8"/>
</dbReference>
<dbReference type="InterPro" id="IPR001343">
    <property type="entry name" value="Hemolysn_Ca-bd"/>
</dbReference>
<dbReference type="Gene3D" id="2.150.10.10">
    <property type="entry name" value="Serralysin-like metalloprotease, C-terminal"/>
    <property type="match status" value="1"/>
</dbReference>
<dbReference type="Pfam" id="PF00353">
    <property type="entry name" value="HemolysinCabind"/>
    <property type="match status" value="2"/>
</dbReference>
<dbReference type="NCBIfam" id="NF012196">
    <property type="entry name" value="Ig_like_ice"/>
    <property type="match status" value="4"/>
</dbReference>
<name>A0A426FF43_BIBTR</name>
<dbReference type="InterPro" id="IPR018511">
    <property type="entry name" value="Hemolysin-typ_Ca-bd_CS"/>
</dbReference>
<dbReference type="InterPro" id="IPR050557">
    <property type="entry name" value="RTX_toxin/Mannuronan_C5-epim"/>
</dbReference>
<dbReference type="GO" id="GO:0005576">
    <property type="term" value="C:extracellular region"/>
    <property type="evidence" value="ECO:0007669"/>
    <property type="project" value="UniProtKB-SubCell"/>
</dbReference>
<reference evidence="4 5" key="1">
    <citation type="submission" date="2018-11" db="EMBL/GenBank/DDBJ databases">
        <title>Whole genome sequence of Bibersteinia trehalosi strain OADDL-BT1 an multidrug resistant pathogen isolate.</title>
        <authorList>
            <person name="Couger M."/>
            <person name="Ramachandran A."/>
        </authorList>
    </citation>
    <scope>NUCLEOTIDE SEQUENCE [LARGE SCALE GENOMIC DNA]</scope>
    <source>
        <strain evidence="4 5">OADDL-BT1</strain>
    </source>
</reference>
<dbReference type="EMBL" id="RRUC01000050">
    <property type="protein sequence ID" value="RRN00327.1"/>
    <property type="molecule type" value="Genomic_DNA"/>
</dbReference>
<comment type="subcellular location">
    <subcellularLocation>
        <location evidence="1">Secreted</location>
    </subcellularLocation>
</comment>
<dbReference type="InterPro" id="IPR011049">
    <property type="entry name" value="Serralysin-like_metalloprot_C"/>
</dbReference>
<dbReference type="STRING" id="1263831.F543_20020"/>
<dbReference type="GO" id="GO:0005509">
    <property type="term" value="F:calcium ion binding"/>
    <property type="evidence" value="ECO:0007669"/>
    <property type="project" value="InterPro"/>
</dbReference>
<keyword evidence="3" id="KW-0106">Calcium</keyword>
<evidence type="ECO:0000313" key="4">
    <source>
        <dbReference type="EMBL" id="RRN00327.1"/>
    </source>
</evidence>
<evidence type="ECO:0000313" key="5">
    <source>
        <dbReference type="Proteomes" id="UP000276010"/>
    </source>
</evidence>
<proteinExistence type="predicted"/>
<dbReference type="InterPro" id="IPR049826">
    <property type="entry name" value="Ig-like_ice"/>
</dbReference>
<evidence type="ECO:0000256" key="3">
    <source>
        <dbReference type="ARBA" id="ARBA00022837"/>
    </source>
</evidence>
<dbReference type="PROSITE" id="PS00330">
    <property type="entry name" value="HEMOLYSIN_CALCIUM"/>
    <property type="match status" value="2"/>
</dbReference>
<dbReference type="PANTHER" id="PTHR38340">
    <property type="entry name" value="S-LAYER PROTEIN"/>
    <property type="match status" value="1"/>
</dbReference>
<gene>
    <name evidence="4" type="ORF">EIM44_10640</name>
</gene>
<dbReference type="InterPro" id="IPR013783">
    <property type="entry name" value="Ig-like_fold"/>
</dbReference>
<comment type="caution">
    <text evidence="4">The sequence shown here is derived from an EMBL/GenBank/DDBJ whole genome shotgun (WGS) entry which is preliminary data.</text>
</comment>
<dbReference type="SUPFAM" id="SSF51120">
    <property type="entry name" value="beta-Roll"/>
    <property type="match status" value="2"/>
</dbReference>
<dbReference type="PRINTS" id="PR00313">
    <property type="entry name" value="CABNDNGRPT"/>
</dbReference>
<evidence type="ECO:0000256" key="2">
    <source>
        <dbReference type="ARBA" id="ARBA00022525"/>
    </source>
</evidence>
<evidence type="ECO:0000256" key="1">
    <source>
        <dbReference type="ARBA" id="ARBA00004613"/>
    </source>
</evidence>
<keyword evidence="2" id="KW-0964">Secreted</keyword>
<dbReference type="PANTHER" id="PTHR38340:SF1">
    <property type="entry name" value="S-LAYER PROTEIN"/>
    <property type="match status" value="1"/>
</dbReference>
<dbReference type="SUPFAM" id="SSF55486">
    <property type="entry name" value="Metalloproteases ('zincins'), catalytic domain"/>
    <property type="match status" value="1"/>
</dbReference>